<organism evidence="2 3">
    <name type="scientific">Carboxylicivirga marina</name>
    <dbReference type="NCBI Taxonomy" id="2800988"/>
    <lineage>
        <taxon>Bacteria</taxon>
        <taxon>Pseudomonadati</taxon>
        <taxon>Bacteroidota</taxon>
        <taxon>Bacteroidia</taxon>
        <taxon>Marinilabiliales</taxon>
        <taxon>Marinilabiliaceae</taxon>
        <taxon>Carboxylicivirga</taxon>
    </lineage>
</organism>
<feature type="domain" description="Fibrobacter succinogenes major paralogous" evidence="1">
    <location>
        <begin position="146"/>
        <end position="303"/>
    </location>
</feature>
<protein>
    <submittedName>
        <fullName evidence="2">Fibrobacter succinogenes major paralogous domain-containing protein</fullName>
    </submittedName>
</protein>
<name>A0ABS1HR05_9BACT</name>
<evidence type="ECO:0000313" key="3">
    <source>
        <dbReference type="Proteomes" id="UP000605676"/>
    </source>
</evidence>
<accession>A0ABS1HR05</accession>
<dbReference type="InterPro" id="IPR011871">
    <property type="entry name" value="Fib_succ_major"/>
</dbReference>
<reference evidence="2 3" key="1">
    <citation type="submission" date="2021-01" db="EMBL/GenBank/DDBJ databases">
        <title>Carboxyliciviraga sp.nov., isolated from coastal sediments.</title>
        <authorList>
            <person name="Lu D."/>
            <person name="Zhang T."/>
        </authorList>
    </citation>
    <scope>NUCLEOTIDE SEQUENCE [LARGE SCALE GENOMIC DNA]</scope>
    <source>
        <strain evidence="2 3">N1Y132</strain>
    </source>
</reference>
<dbReference type="RefSeq" id="WP_200467248.1">
    <property type="nucleotide sequence ID" value="NZ_JAENRR010000131.1"/>
</dbReference>
<dbReference type="Proteomes" id="UP000605676">
    <property type="component" value="Unassembled WGS sequence"/>
</dbReference>
<dbReference type="Pfam" id="PF09603">
    <property type="entry name" value="Fib_succ_major"/>
    <property type="match status" value="1"/>
</dbReference>
<comment type="caution">
    <text evidence="2">The sequence shown here is derived from an EMBL/GenBank/DDBJ whole genome shotgun (WGS) entry which is preliminary data.</text>
</comment>
<evidence type="ECO:0000313" key="2">
    <source>
        <dbReference type="EMBL" id="MBK3520031.1"/>
    </source>
</evidence>
<sequence>MKSIKIIALFLGIFLIISCEKERLENSTIITTMVKGIEASKAISGGIIGDEGGLPVLSRGVCWSVNTEPSLGDNYTIDGNEIGTYESVISNANAGKTYFVRAYYINERDTIYGDQVEFTTEDYIQFNPDLKYGNVEDIDGNVYKTIQIGEQVWMAENLKTTRYQNGDTIEHVTDLSRWGHFHNNTSAYVYYNNDKDNKAIHGALNNWHAASDERNIAPEGWRVANVDDWQQLIDYAETYSSENYGHKLRETTSAHWYPNERIFYKATNSLGLTCLPSGMVDTEQFHDLGGIWARFWTRTGTYDGSSCIYLKDRNYSRTIVFF</sequence>
<dbReference type="NCBIfam" id="TIGR02145">
    <property type="entry name" value="Fib_succ_major"/>
    <property type="match status" value="1"/>
</dbReference>
<dbReference type="EMBL" id="JAENRR010000131">
    <property type="protein sequence ID" value="MBK3520031.1"/>
    <property type="molecule type" value="Genomic_DNA"/>
</dbReference>
<keyword evidence="3" id="KW-1185">Reference proteome</keyword>
<gene>
    <name evidence="2" type="ORF">JIV24_22055</name>
</gene>
<evidence type="ECO:0000259" key="1">
    <source>
        <dbReference type="Pfam" id="PF09603"/>
    </source>
</evidence>
<proteinExistence type="predicted"/>
<dbReference type="PROSITE" id="PS51257">
    <property type="entry name" value="PROKAR_LIPOPROTEIN"/>
    <property type="match status" value="1"/>
</dbReference>